<keyword evidence="8" id="KW-0862">Zinc</keyword>
<evidence type="ECO:0000256" key="1">
    <source>
        <dbReference type="ARBA" id="ARBA00001947"/>
    </source>
</evidence>
<proteinExistence type="inferred from homology"/>
<dbReference type="SUPFAM" id="SSF47672">
    <property type="entry name" value="Transferrin receptor-like dimerisation domain"/>
    <property type="match status" value="1"/>
</dbReference>
<evidence type="ECO:0000256" key="10">
    <source>
        <dbReference type="ARBA" id="ARBA00023049"/>
    </source>
</evidence>
<dbReference type="AlphaFoldDB" id="A0A8T0S2R1"/>
<evidence type="ECO:0000256" key="12">
    <source>
        <dbReference type="ARBA" id="ARBA00023180"/>
    </source>
</evidence>
<feature type="region of interest" description="Disordered" evidence="16">
    <location>
        <begin position="1"/>
        <end position="31"/>
    </location>
</feature>
<dbReference type="GO" id="GO:0016324">
    <property type="term" value="C:apical plasma membrane"/>
    <property type="evidence" value="ECO:0007669"/>
    <property type="project" value="UniProtKB-SubCell"/>
</dbReference>
<dbReference type="GO" id="GO:0006508">
    <property type="term" value="P:proteolysis"/>
    <property type="evidence" value="ECO:0007669"/>
    <property type="project" value="UniProtKB-KW"/>
</dbReference>
<evidence type="ECO:0000256" key="11">
    <source>
        <dbReference type="ARBA" id="ARBA00023157"/>
    </source>
</evidence>
<evidence type="ECO:0000256" key="14">
    <source>
        <dbReference type="ARBA" id="ARBA00068168"/>
    </source>
</evidence>
<keyword evidence="21" id="KW-1185">Reference proteome</keyword>
<evidence type="ECO:0000259" key="19">
    <source>
        <dbReference type="Pfam" id="PF04389"/>
    </source>
</evidence>
<evidence type="ECO:0000256" key="2">
    <source>
        <dbReference type="ARBA" id="ARBA00004221"/>
    </source>
</evidence>
<evidence type="ECO:0000259" key="17">
    <source>
        <dbReference type="Pfam" id="PF02225"/>
    </source>
</evidence>
<dbReference type="PANTHER" id="PTHR10404:SF67">
    <property type="entry name" value="GLUTAMATE CARBOXYPEPTIDASE 2"/>
    <property type="match status" value="1"/>
</dbReference>
<dbReference type="Pfam" id="PF04253">
    <property type="entry name" value="TFR_dimer"/>
    <property type="match status" value="1"/>
</dbReference>
<evidence type="ECO:0000256" key="16">
    <source>
        <dbReference type="SAM" id="MobiDB-lite"/>
    </source>
</evidence>
<keyword evidence="9" id="KW-0106">Calcium</keyword>
<evidence type="ECO:0000256" key="9">
    <source>
        <dbReference type="ARBA" id="ARBA00022837"/>
    </source>
</evidence>
<keyword evidence="6" id="KW-0479">Metal-binding</keyword>
<sequence length="693" mass="75307">MAAAAMATSRSVKQRQPLLQSPTPAAGNGGSAAGRRRFLTFLAVTAALVASYHLLEPTNSSRYHALFLTLGSNATAAAHLRALTLRPHVAGTEANAAAARYVLHAFSSLSFPAHITPYSVLLSYPAHRSLTLAAASGLAARPFSLVQETYKSDPFAEASAEVIPMYFAYSASGSVAAEVVYANYGHNEDYAYLASRGVDVAGKVALVRYGDIHCEDMVRNARAAGAAAAIVYTDAKDFGGSAAKGAERKWFPDARWLPPTGVQVGTLYYGNGDPTTSMWPSCAAGDDCERLSAEDLSGSEAMPGIPALPVSARDGETILKAMAGDVAPPKWQGGEGAPVYRLGPGPAVLNPRFSLPGNETLATIENVYAVIQGKEEPDRHVIIGNHRDAWTFGAIDPNSGTAAMLEIAERLSKLQAKGWRPRRTIILCSWDTEEFALVPDPDEPSQTLYDTMMRHHPPITRVAGAGTDFAAFLQHVGVPTLDMSYGLFEEYPVYHSLYDDYVWVERFGDPLFHRHVAVASVWGLIALKLADDEIIPFNYISYASELEECAKDIAEKCKGFPVTLSPLQKSIRQLESAATKIHEEKKLLQAENWSLKTRQYTLKVREINDRLMMAERAFTNREGLAGRPWYKHMIYASSGQDDWGTKAFPGIVSAMDKAKKSNTTESWRSLQHEIYRVARAVSKASAVLDGGLT</sequence>
<organism evidence="20 21">
    <name type="scientific">Panicum virgatum</name>
    <name type="common">Blackwell switchgrass</name>
    <dbReference type="NCBI Taxonomy" id="38727"/>
    <lineage>
        <taxon>Eukaryota</taxon>
        <taxon>Viridiplantae</taxon>
        <taxon>Streptophyta</taxon>
        <taxon>Embryophyta</taxon>
        <taxon>Tracheophyta</taxon>
        <taxon>Spermatophyta</taxon>
        <taxon>Magnoliopsida</taxon>
        <taxon>Liliopsida</taxon>
        <taxon>Poales</taxon>
        <taxon>Poaceae</taxon>
        <taxon>PACMAD clade</taxon>
        <taxon>Panicoideae</taxon>
        <taxon>Panicodae</taxon>
        <taxon>Paniceae</taxon>
        <taxon>Panicinae</taxon>
        <taxon>Panicum</taxon>
        <taxon>Panicum sect. Hiantes</taxon>
    </lineage>
</organism>
<keyword evidence="10" id="KW-0482">Metalloprotease</keyword>
<dbReference type="FunFam" id="1.20.930.40:FF:000001">
    <property type="entry name" value="N-acetylated-alpha-linked acidic dipeptidase 2"/>
    <property type="match status" value="1"/>
</dbReference>
<keyword evidence="7" id="KW-0378">Hydrolase</keyword>
<dbReference type="Proteomes" id="UP000823388">
    <property type="component" value="Chromosome 5N"/>
</dbReference>
<dbReference type="CDD" id="cd02121">
    <property type="entry name" value="PA_GCPII_like"/>
    <property type="match status" value="1"/>
</dbReference>
<dbReference type="Pfam" id="PF04389">
    <property type="entry name" value="Peptidase_M28"/>
    <property type="match status" value="1"/>
</dbReference>
<comment type="function">
    <text evidence="13">Aminopeptidase with broad substrate specificity. Has lower activity with substrates that have Asp or Glu in the P2' position, or Pro in the P3' position. Lacks activity with substrates that have both Pro in the P3' position and Asp or Glu in the P2' position. Lacks carboxypeptidase activity. Lacks dipeptidyl-peptidase IV type activity.</text>
</comment>
<dbReference type="InterPro" id="IPR039373">
    <property type="entry name" value="Peptidase_M28B"/>
</dbReference>
<dbReference type="FunFam" id="3.40.630.10:FF:000101">
    <property type="entry name" value="N-acetylated alpha-linked acidic dipeptidase like 1"/>
    <property type="match status" value="1"/>
</dbReference>
<evidence type="ECO:0000256" key="13">
    <source>
        <dbReference type="ARBA" id="ARBA00059290"/>
    </source>
</evidence>
<dbReference type="Gene3D" id="1.20.930.40">
    <property type="entry name" value="Transferrin receptor-like, dimerisation domain"/>
    <property type="match status" value="1"/>
</dbReference>
<dbReference type="GO" id="GO:0004180">
    <property type="term" value="F:carboxypeptidase activity"/>
    <property type="evidence" value="ECO:0007669"/>
    <property type="project" value="TreeGrafter"/>
</dbReference>
<evidence type="ECO:0000256" key="4">
    <source>
        <dbReference type="ARBA" id="ARBA00022438"/>
    </source>
</evidence>
<dbReference type="SUPFAM" id="SSF53187">
    <property type="entry name" value="Zn-dependent exopeptidases"/>
    <property type="match status" value="1"/>
</dbReference>
<evidence type="ECO:0000259" key="18">
    <source>
        <dbReference type="Pfam" id="PF04253"/>
    </source>
</evidence>
<keyword evidence="5" id="KW-0645">Protease</keyword>
<evidence type="ECO:0000313" key="21">
    <source>
        <dbReference type="Proteomes" id="UP000823388"/>
    </source>
</evidence>
<evidence type="ECO:0000256" key="8">
    <source>
        <dbReference type="ARBA" id="ARBA00022833"/>
    </source>
</evidence>
<accession>A0A8T0S2R1</accession>
<dbReference type="Pfam" id="PF02225">
    <property type="entry name" value="PA"/>
    <property type="match status" value="1"/>
</dbReference>
<keyword evidence="12" id="KW-0325">Glycoprotein</keyword>
<evidence type="ECO:0000313" key="20">
    <source>
        <dbReference type="EMBL" id="KAG2591525.1"/>
    </source>
</evidence>
<dbReference type="GO" id="GO:0004177">
    <property type="term" value="F:aminopeptidase activity"/>
    <property type="evidence" value="ECO:0007669"/>
    <property type="project" value="UniProtKB-KW"/>
</dbReference>
<comment type="subcellular location">
    <subcellularLocation>
        <location evidence="2">Apical cell membrane</location>
    </subcellularLocation>
</comment>
<dbReference type="Gene3D" id="3.40.630.10">
    <property type="entry name" value="Zn peptidases"/>
    <property type="match status" value="2"/>
</dbReference>
<dbReference type="InterPro" id="IPR007365">
    <property type="entry name" value="TFR-like_dimer_dom"/>
</dbReference>
<feature type="domain" description="Peptidase M28" evidence="19">
    <location>
        <begin position="366"/>
        <end position="437"/>
    </location>
</feature>
<feature type="domain" description="PA" evidence="17">
    <location>
        <begin position="176"/>
        <end position="264"/>
    </location>
</feature>
<keyword evidence="11" id="KW-1015">Disulfide bond</keyword>
<dbReference type="PANTHER" id="PTHR10404">
    <property type="entry name" value="N-ACETYLATED-ALPHA-LINKED ACIDIC DIPEPTIDASE"/>
    <property type="match status" value="1"/>
</dbReference>
<evidence type="ECO:0000256" key="6">
    <source>
        <dbReference type="ARBA" id="ARBA00022723"/>
    </source>
</evidence>
<gene>
    <name evidence="20" type="ORF">PVAP13_5NG489058</name>
</gene>
<evidence type="ECO:0000256" key="15">
    <source>
        <dbReference type="ARBA" id="ARBA00081462"/>
    </source>
</evidence>
<evidence type="ECO:0000256" key="3">
    <source>
        <dbReference type="ARBA" id="ARBA00005634"/>
    </source>
</evidence>
<name>A0A8T0S2R1_PANVG</name>
<dbReference type="GO" id="GO:0046872">
    <property type="term" value="F:metal ion binding"/>
    <property type="evidence" value="ECO:0007669"/>
    <property type="project" value="UniProtKB-KW"/>
</dbReference>
<dbReference type="SUPFAM" id="SSF52025">
    <property type="entry name" value="PA domain"/>
    <property type="match status" value="1"/>
</dbReference>
<comment type="cofactor">
    <cofactor evidence="1">
        <name>Zn(2+)</name>
        <dbReference type="ChEBI" id="CHEBI:29105"/>
    </cofactor>
</comment>
<dbReference type="FunFam" id="3.50.30.30:FF:000008">
    <property type="entry name" value="Glutamate carboxypeptidase 2"/>
    <property type="match status" value="1"/>
</dbReference>
<keyword evidence="4" id="KW-0031">Aminopeptidase</keyword>
<dbReference type="InterPro" id="IPR036757">
    <property type="entry name" value="TFR-like_dimer_dom_sf"/>
</dbReference>
<reference evidence="20" key="1">
    <citation type="submission" date="2020-05" db="EMBL/GenBank/DDBJ databases">
        <title>WGS assembly of Panicum virgatum.</title>
        <authorList>
            <person name="Lovell J.T."/>
            <person name="Jenkins J."/>
            <person name="Shu S."/>
            <person name="Juenger T.E."/>
            <person name="Schmutz J."/>
        </authorList>
    </citation>
    <scope>NUCLEOTIDE SEQUENCE</scope>
    <source>
        <strain evidence="20">AP13</strain>
    </source>
</reference>
<feature type="domain" description="Transferrin receptor-like dimerisation" evidence="18">
    <location>
        <begin position="562"/>
        <end position="688"/>
    </location>
</feature>
<dbReference type="Gene3D" id="3.50.30.30">
    <property type="match status" value="1"/>
</dbReference>
<dbReference type="InterPro" id="IPR003137">
    <property type="entry name" value="PA_domain"/>
</dbReference>
<dbReference type="InterPro" id="IPR046450">
    <property type="entry name" value="PA_dom_sf"/>
</dbReference>
<dbReference type="EMBL" id="CM029046">
    <property type="protein sequence ID" value="KAG2591525.1"/>
    <property type="molecule type" value="Genomic_DNA"/>
</dbReference>
<evidence type="ECO:0000256" key="5">
    <source>
        <dbReference type="ARBA" id="ARBA00022670"/>
    </source>
</evidence>
<protein>
    <recommendedName>
        <fullName evidence="14">Aminopeptidase NAALADL1</fullName>
    </recommendedName>
    <alternativeName>
        <fullName evidence="15">N-acetylated-alpha-linked acidic dipeptidase-like protein</fullName>
    </alternativeName>
</protein>
<dbReference type="GO" id="GO:0008237">
    <property type="term" value="F:metallopeptidase activity"/>
    <property type="evidence" value="ECO:0007669"/>
    <property type="project" value="UniProtKB-KW"/>
</dbReference>
<comment type="caution">
    <text evidence="20">The sequence shown here is derived from an EMBL/GenBank/DDBJ whole genome shotgun (WGS) entry which is preliminary data.</text>
</comment>
<dbReference type="InterPro" id="IPR007484">
    <property type="entry name" value="Peptidase_M28"/>
</dbReference>
<evidence type="ECO:0000256" key="7">
    <source>
        <dbReference type="ARBA" id="ARBA00022801"/>
    </source>
</evidence>
<comment type="similarity">
    <text evidence="3">Belongs to the peptidase M28 family. M28B subfamily.</text>
</comment>